<keyword evidence="3" id="KW-1185">Reference proteome</keyword>
<name>D4D1V1_TRIVH</name>
<comment type="caution">
    <text evidence="2">The sequence shown here is derived from an EMBL/GenBank/DDBJ whole genome shotgun (WGS) entry which is preliminary data.</text>
</comment>
<evidence type="ECO:0000313" key="3">
    <source>
        <dbReference type="Proteomes" id="UP000008383"/>
    </source>
</evidence>
<dbReference type="Proteomes" id="UP000008383">
    <property type="component" value="Unassembled WGS sequence"/>
</dbReference>
<evidence type="ECO:0000313" key="2">
    <source>
        <dbReference type="EMBL" id="EFE44160.1"/>
    </source>
</evidence>
<accession>D4D1V1</accession>
<evidence type="ECO:0000256" key="1">
    <source>
        <dbReference type="SAM" id="MobiDB-lite"/>
    </source>
</evidence>
<dbReference type="HOGENOM" id="CLU_1876948_0_0_1"/>
<sequence length="136" mass="15412">MCANNGRFSVFFCFVVGRKLRQEIQQSRGALASEDSKGFPKGHLWTSLVPFVPFLYEQVNMQRDAQRHRGRDAQPSGIQGSGYILPTLTTERDRRTAELHAEERSETRGIYAWDTSAGGTPYLLEAERGIRVRHQG</sequence>
<protein>
    <submittedName>
        <fullName evidence="2">Uncharacterized protein</fullName>
    </submittedName>
</protein>
<organism evidence="2 3">
    <name type="scientific">Trichophyton verrucosum (strain HKI 0517)</name>
    <dbReference type="NCBI Taxonomy" id="663202"/>
    <lineage>
        <taxon>Eukaryota</taxon>
        <taxon>Fungi</taxon>
        <taxon>Dikarya</taxon>
        <taxon>Ascomycota</taxon>
        <taxon>Pezizomycotina</taxon>
        <taxon>Eurotiomycetes</taxon>
        <taxon>Eurotiomycetidae</taxon>
        <taxon>Onygenales</taxon>
        <taxon>Arthrodermataceae</taxon>
        <taxon>Trichophyton</taxon>
    </lineage>
</organism>
<dbReference type="GeneID" id="9580261"/>
<proteinExistence type="predicted"/>
<dbReference type="KEGG" id="tve:TRV_01053"/>
<feature type="region of interest" description="Disordered" evidence="1">
    <location>
        <begin position="65"/>
        <end position="89"/>
    </location>
</feature>
<reference evidence="3" key="1">
    <citation type="journal article" date="2011" name="Genome Biol.">
        <title>Comparative and functional genomics provide insights into the pathogenicity of dermatophytic fungi.</title>
        <authorList>
            <person name="Burmester A."/>
            <person name="Shelest E."/>
            <person name="Gloeckner G."/>
            <person name="Heddergott C."/>
            <person name="Schindler S."/>
            <person name="Staib P."/>
            <person name="Heidel A."/>
            <person name="Felder M."/>
            <person name="Petzold A."/>
            <person name="Szafranski K."/>
            <person name="Feuermann M."/>
            <person name="Pedruzzi I."/>
            <person name="Priebe S."/>
            <person name="Groth M."/>
            <person name="Winkler R."/>
            <person name="Li W."/>
            <person name="Kniemeyer O."/>
            <person name="Schroeckh V."/>
            <person name="Hertweck C."/>
            <person name="Hube B."/>
            <person name="White T.C."/>
            <person name="Platzer M."/>
            <person name="Guthke R."/>
            <person name="Heitman J."/>
            <person name="Woestemeyer J."/>
            <person name="Zipfel P.F."/>
            <person name="Monod M."/>
            <person name="Brakhage A.A."/>
        </authorList>
    </citation>
    <scope>NUCLEOTIDE SEQUENCE [LARGE SCALE GENOMIC DNA]</scope>
    <source>
        <strain evidence="3">HKI 0517</strain>
    </source>
</reference>
<dbReference type="RefSeq" id="XP_003024771.1">
    <property type="nucleotide sequence ID" value="XM_003024725.1"/>
</dbReference>
<dbReference type="AlphaFoldDB" id="D4D1V1"/>
<gene>
    <name evidence="2" type="ORF">TRV_01053</name>
</gene>
<dbReference type="EMBL" id="ACYE01000060">
    <property type="protein sequence ID" value="EFE44160.1"/>
    <property type="molecule type" value="Genomic_DNA"/>
</dbReference>